<evidence type="ECO:0000313" key="8">
    <source>
        <dbReference type="EMBL" id="MBP5855634.1"/>
    </source>
</evidence>
<organism evidence="8 9">
    <name type="scientific">Marivibrio halodurans</name>
    <dbReference type="NCBI Taxonomy" id="2039722"/>
    <lineage>
        <taxon>Bacteria</taxon>
        <taxon>Pseudomonadati</taxon>
        <taxon>Pseudomonadota</taxon>
        <taxon>Alphaproteobacteria</taxon>
        <taxon>Rhodospirillales</taxon>
        <taxon>Rhodospirillaceae</taxon>
        <taxon>Marivibrio</taxon>
    </lineage>
</organism>
<dbReference type="PANTHER" id="PTHR10491">
    <property type="entry name" value="DTDP-4-DEHYDRORHAMNOSE REDUCTASE"/>
    <property type="match status" value="1"/>
</dbReference>
<dbReference type="InterPro" id="IPR036291">
    <property type="entry name" value="NAD(P)-bd_dom_sf"/>
</dbReference>
<keyword evidence="6" id="KW-0560">Oxidoreductase</keyword>
<dbReference type="RefSeq" id="WP_210680213.1">
    <property type="nucleotide sequence ID" value="NZ_JAGMWN010000001.1"/>
</dbReference>
<evidence type="ECO:0000256" key="2">
    <source>
        <dbReference type="ARBA" id="ARBA00010944"/>
    </source>
</evidence>
<dbReference type="SUPFAM" id="SSF51735">
    <property type="entry name" value="NAD(P)-binding Rossmann-fold domains"/>
    <property type="match status" value="1"/>
</dbReference>
<protein>
    <recommendedName>
        <fullName evidence="4 6">dTDP-4-dehydrorhamnose reductase</fullName>
        <ecNumber evidence="3 6">1.1.1.133</ecNumber>
    </recommendedName>
</protein>
<evidence type="ECO:0000256" key="5">
    <source>
        <dbReference type="ARBA" id="ARBA00048200"/>
    </source>
</evidence>
<dbReference type="AlphaFoldDB" id="A0A8J7V2D2"/>
<name>A0A8J7V2D2_9PROT</name>
<comment type="catalytic activity">
    <reaction evidence="5 6">
        <text>dTDP-beta-L-rhamnose + NADP(+) = dTDP-4-dehydro-beta-L-rhamnose + NADPH + H(+)</text>
        <dbReference type="Rhea" id="RHEA:21796"/>
        <dbReference type="ChEBI" id="CHEBI:15378"/>
        <dbReference type="ChEBI" id="CHEBI:57510"/>
        <dbReference type="ChEBI" id="CHEBI:57783"/>
        <dbReference type="ChEBI" id="CHEBI:58349"/>
        <dbReference type="ChEBI" id="CHEBI:62830"/>
        <dbReference type="EC" id="1.1.1.133"/>
    </reaction>
</comment>
<evidence type="ECO:0000313" key="9">
    <source>
        <dbReference type="Proteomes" id="UP000672602"/>
    </source>
</evidence>
<feature type="domain" description="RmlD-like substrate binding" evidence="7">
    <location>
        <begin position="6"/>
        <end position="289"/>
    </location>
</feature>
<keyword evidence="9" id="KW-1185">Reference proteome</keyword>
<reference evidence="8" key="1">
    <citation type="submission" date="2021-04" db="EMBL/GenBank/DDBJ databases">
        <authorList>
            <person name="Zhang D.-C."/>
        </authorList>
    </citation>
    <scope>NUCLEOTIDE SEQUENCE</scope>
    <source>
        <strain evidence="8">CGMCC 1.15697</strain>
    </source>
</reference>
<dbReference type="PANTHER" id="PTHR10491:SF4">
    <property type="entry name" value="METHIONINE ADENOSYLTRANSFERASE 2 SUBUNIT BETA"/>
    <property type="match status" value="1"/>
</dbReference>
<comment type="similarity">
    <text evidence="2 6">Belongs to the dTDP-4-dehydrorhamnose reductase family.</text>
</comment>
<proteinExistence type="inferred from homology"/>
<dbReference type="GO" id="GO:0008831">
    <property type="term" value="F:dTDP-4-dehydrorhamnose reductase activity"/>
    <property type="evidence" value="ECO:0007669"/>
    <property type="project" value="UniProtKB-EC"/>
</dbReference>
<evidence type="ECO:0000256" key="1">
    <source>
        <dbReference type="ARBA" id="ARBA00004781"/>
    </source>
</evidence>
<dbReference type="Gene3D" id="3.40.50.720">
    <property type="entry name" value="NAD(P)-binding Rossmann-like Domain"/>
    <property type="match status" value="1"/>
</dbReference>
<keyword evidence="6" id="KW-0521">NADP</keyword>
<dbReference type="GO" id="GO:0019305">
    <property type="term" value="P:dTDP-rhamnose biosynthetic process"/>
    <property type="evidence" value="ECO:0007669"/>
    <property type="project" value="UniProtKB-UniPathway"/>
</dbReference>
<comment type="cofactor">
    <cofactor evidence="6">
        <name>Mg(2+)</name>
        <dbReference type="ChEBI" id="CHEBI:18420"/>
    </cofactor>
    <text evidence="6">Binds 1 Mg(2+) ion per monomer.</text>
</comment>
<dbReference type="EMBL" id="JAGMWN010000001">
    <property type="protein sequence ID" value="MBP5855634.1"/>
    <property type="molecule type" value="Genomic_DNA"/>
</dbReference>
<comment type="caution">
    <text evidence="8">The sequence shown here is derived from an EMBL/GenBank/DDBJ whole genome shotgun (WGS) entry which is preliminary data.</text>
</comment>
<evidence type="ECO:0000256" key="4">
    <source>
        <dbReference type="ARBA" id="ARBA00017099"/>
    </source>
</evidence>
<dbReference type="UniPathway" id="UPA00124"/>
<evidence type="ECO:0000259" key="7">
    <source>
        <dbReference type="Pfam" id="PF04321"/>
    </source>
</evidence>
<dbReference type="InterPro" id="IPR029903">
    <property type="entry name" value="RmlD-like-bd"/>
</dbReference>
<dbReference type="EC" id="1.1.1.133" evidence="3 6"/>
<evidence type="ECO:0000256" key="3">
    <source>
        <dbReference type="ARBA" id="ARBA00012929"/>
    </source>
</evidence>
<gene>
    <name evidence="8" type="ORF">KAJ83_01330</name>
</gene>
<comment type="pathway">
    <text evidence="1 6">Carbohydrate biosynthesis; dTDP-L-rhamnose biosynthesis.</text>
</comment>
<accession>A0A8J7V2D2</accession>
<evidence type="ECO:0000256" key="6">
    <source>
        <dbReference type="RuleBase" id="RU364082"/>
    </source>
</evidence>
<dbReference type="Pfam" id="PF04321">
    <property type="entry name" value="RmlD_sub_bind"/>
    <property type="match status" value="1"/>
</dbReference>
<sequence>MPDQGKFLVVGGDSLVGGATVKALAARGHEVLASTRREETVGPGRVLMDFEREETYRAPEGVDYALVIAAATNYERCETDPQARVINVELIPRLVASLLEQGIFVTFISTNSVFGGERPWPHEDDPHAPGIAYARQKDEGEREILKFADELDARDRLNITRLTKIMESDTPPLPNWLAAWDKGEVVTPFSDLIFAPMSTRFVGESLATIAEKRVSGNLHLSGAENVSYTRFAEALAGRLGVDSALIEATTSTEKGIHIAFKPTYSGLGMTRTQELTGLRPQPLEALVRDLFPAARDLD</sequence>
<dbReference type="Proteomes" id="UP000672602">
    <property type="component" value="Unassembled WGS sequence"/>
</dbReference>
<dbReference type="InterPro" id="IPR005913">
    <property type="entry name" value="dTDP_dehydrorham_reduct"/>
</dbReference>
<comment type="function">
    <text evidence="6">Catalyzes the reduction of dTDP-6-deoxy-L-lyxo-4-hexulose to yield dTDP-L-rhamnose.</text>
</comment>